<sequence length="78" mass="8414">MTDANATTRSRDLVRMANQIATHFSSFPLDEAVAETAAHIRKFWDPRMRAALFAHADAGGADLHAVAQGAIGVLRAPR</sequence>
<keyword evidence="2" id="KW-1185">Reference proteome</keyword>
<evidence type="ECO:0000313" key="2">
    <source>
        <dbReference type="Proteomes" id="UP000283458"/>
    </source>
</evidence>
<name>A0A418VN07_9PROT</name>
<gene>
    <name evidence="1" type="ORF">D3877_27860</name>
</gene>
<dbReference type="Proteomes" id="UP000283458">
    <property type="component" value="Unassembled WGS sequence"/>
</dbReference>
<dbReference type="OrthoDB" id="7409377at2"/>
<protein>
    <submittedName>
        <fullName evidence="1">Formate dehydrogenase</fullName>
    </submittedName>
</protein>
<evidence type="ECO:0000313" key="1">
    <source>
        <dbReference type="EMBL" id="RJF77573.1"/>
    </source>
</evidence>
<accession>A0A418VN07</accession>
<reference evidence="1 2" key="1">
    <citation type="submission" date="2018-09" db="EMBL/GenBank/DDBJ databases">
        <authorList>
            <person name="Zhu H."/>
        </authorList>
    </citation>
    <scope>NUCLEOTIDE SEQUENCE [LARGE SCALE GENOMIC DNA]</scope>
    <source>
        <strain evidence="1 2">K2W22B-5</strain>
    </source>
</reference>
<comment type="caution">
    <text evidence="1">The sequence shown here is derived from an EMBL/GenBank/DDBJ whole genome shotgun (WGS) entry which is preliminary data.</text>
</comment>
<dbReference type="RefSeq" id="WP_119834018.1">
    <property type="nucleotide sequence ID" value="NZ_QYUL01000005.1"/>
</dbReference>
<proteinExistence type="predicted"/>
<dbReference type="InterPro" id="IPR021074">
    <property type="entry name" value="Formate_DH_dsu"/>
</dbReference>
<organism evidence="1 2">
    <name type="scientific">Azospirillum cavernae</name>
    <dbReference type="NCBI Taxonomy" id="2320860"/>
    <lineage>
        <taxon>Bacteria</taxon>
        <taxon>Pseudomonadati</taxon>
        <taxon>Pseudomonadota</taxon>
        <taxon>Alphaproteobacteria</taxon>
        <taxon>Rhodospirillales</taxon>
        <taxon>Azospirillaceae</taxon>
        <taxon>Azospirillum</taxon>
    </lineage>
</organism>
<dbReference type="AlphaFoldDB" id="A0A418VN07"/>
<dbReference type="Pfam" id="PF11390">
    <property type="entry name" value="FdsD"/>
    <property type="match status" value="1"/>
</dbReference>
<dbReference type="EMBL" id="QYUL01000005">
    <property type="protein sequence ID" value="RJF77573.1"/>
    <property type="molecule type" value="Genomic_DNA"/>
</dbReference>